<keyword evidence="3" id="KW-1185">Reference proteome</keyword>
<dbReference type="Pfam" id="PF01063">
    <property type="entry name" value="Aminotran_4"/>
    <property type="match status" value="1"/>
</dbReference>
<accession>A0ABV9X529</accession>
<dbReference type="SUPFAM" id="SSF56752">
    <property type="entry name" value="D-aminoacid aminotransferase-like PLP-dependent enzymes"/>
    <property type="match status" value="1"/>
</dbReference>
<dbReference type="EMBL" id="JBHSJD010000001">
    <property type="protein sequence ID" value="MFC5020565.1"/>
    <property type="molecule type" value="Genomic_DNA"/>
</dbReference>
<keyword evidence="2" id="KW-0032">Aminotransferase</keyword>
<organism evidence="2 3">
    <name type="scientific">Streptomyces coeruleoprunus</name>
    <dbReference type="NCBI Taxonomy" id="285563"/>
    <lineage>
        <taxon>Bacteria</taxon>
        <taxon>Bacillati</taxon>
        <taxon>Actinomycetota</taxon>
        <taxon>Actinomycetes</taxon>
        <taxon>Kitasatosporales</taxon>
        <taxon>Streptomycetaceae</taxon>
        <taxon>Streptomyces</taxon>
    </lineage>
</organism>
<evidence type="ECO:0000313" key="2">
    <source>
        <dbReference type="EMBL" id="MFC5020565.1"/>
    </source>
</evidence>
<dbReference type="InterPro" id="IPR043131">
    <property type="entry name" value="BCAT-like_N"/>
</dbReference>
<gene>
    <name evidence="2" type="ORF">ACFPM3_00145</name>
</gene>
<comment type="similarity">
    <text evidence="1">Belongs to the class-IV pyridoxal-phosphate-dependent aminotransferase family.</text>
</comment>
<dbReference type="PANTHER" id="PTHR42743">
    <property type="entry name" value="AMINO-ACID AMINOTRANSFERASE"/>
    <property type="match status" value="1"/>
</dbReference>
<dbReference type="Gene3D" id="3.30.470.10">
    <property type="match status" value="1"/>
</dbReference>
<dbReference type="RefSeq" id="WP_345691626.1">
    <property type="nucleotide sequence ID" value="NZ_BAABIT010000001.1"/>
</dbReference>
<proteinExistence type="inferred from homology"/>
<dbReference type="GO" id="GO:0008483">
    <property type="term" value="F:transaminase activity"/>
    <property type="evidence" value="ECO:0007669"/>
    <property type="project" value="UniProtKB-KW"/>
</dbReference>
<dbReference type="InterPro" id="IPR036038">
    <property type="entry name" value="Aminotransferase-like"/>
</dbReference>
<sequence length="260" mass="27702">MDELNGQPADAGAVRALALANYGHFTTFRVDDGRVRGLALHLERLERDCRAVFGADLDTARVRAYVRHALRERGGDSPLVRVSVFDPGLDIGRPASAGEPHVLVTTRPGAPAGLPPLRVGTVPYVRDLAAVKHVGLFGALHARRRAQLDGYDDALFHGPDGRVTEGPTWNAGFVDGEGRVVLPEGDVLPGVTLELIRRQYACVARPVTVAEARGMRAGFATSTGIGVRALASVDGRPLATDDPVLGALRETYERVPGDPL</sequence>
<comment type="caution">
    <text evidence="2">The sequence shown here is derived from an EMBL/GenBank/DDBJ whole genome shotgun (WGS) entry which is preliminary data.</text>
</comment>
<protein>
    <submittedName>
        <fullName evidence="2">Aminotransferase class IV</fullName>
    </submittedName>
</protein>
<dbReference type="PANTHER" id="PTHR42743:SF2">
    <property type="entry name" value="AMINODEOXYCHORISMATE LYASE"/>
    <property type="match status" value="1"/>
</dbReference>
<evidence type="ECO:0000313" key="3">
    <source>
        <dbReference type="Proteomes" id="UP001595829"/>
    </source>
</evidence>
<dbReference type="InterPro" id="IPR050571">
    <property type="entry name" value="Class-IV_PLP-Dep_Aminotrnsfr"/>
</dbReference>
<dbReference type="NCBIfam" id="NF006734">
    <property type="entry name" value="PRK09266.1"/>
    <property type="match status" value="1"/>
</dbReference>
<dbReference type="Proteomes" id="UP001595829">
    <property type="component" value="Unassembled WGS sequence"/>
</dbReference>
<reference evidence="3" key="1">
    <citation type="journal article" date="2019" name="Int. J. Syst. Evol. Microbiol.">
        <title>The Global Catalogue of Microorganisms (GCM) 10K type strain sequencing project: providing services to taxonomists for standard genome sequencing and annotation.</title>
        <authorList>
            <consortium name="The Broad Institute Genomics Platform"/>
            <consortium name="The Broad Institute Genome Sequencing Center for Infectious Disease"/>
            <person name="Wu L."/>
            <person name="Ma J."/>
        </authorList>
    </citation>
    <scope>NUCLEOTIDE SEQUENCE [LARGE SCALE GENOMIC DNA]</scope>
    <source>
        <strain evidence="3">CGMCC 4.1648</strain>
    </source>
</reference>
<keyword evidence="2" id="KW-0808">Transferase</keyword>
<dbReference type="InterPro" id="IPR001544">
    <property type="entry name" value="Aminotrans_IV"/>
</dbReference>
<dbReference type="InterPro" id="IPR043132">
    <property type="entry name" value="BCAT-like_C"/>
</dbReference>
<evidence type="ECO:0000256" key="1">
    <source>
        <dbReference type="ARBA" id="ARBA00009320"/>
    </source>
</evidence>
<name>A0ABV9X529_9ACTN</name>
<dbReference type="Gene3D" id="3.20.10.10">
    <property type="entry name" value="D-amino Acid Aminotransferase, subunit A, domain 2"/>
    <property type="match status" value="1"/>
</dbReference>